<dbReference type="Gene3D" id="3.50.30.20">
    <property type="entry name" value="Carbamoyl-phosphate synthase small subunit, N-terminal domain"/>
    <property type="match status" value="1"/>
</dbReference>
<accession>C1N803</accession>
<comment type="pathway">
    <text evidence="1">Amino-acid biosynthesis; L-arginine biosynthesis; carbamoyl phosphate from bicarbonate: step 1/1.</text>
</comment>
<proteinExistence type="inferred from homology"/>
<evidence type="ECO:0000256" key="13">
    <source>
        <dbReference type="ARBA" id="ARBA00048816"/>
    </source>
</evidence>
<dbReference type="Proteomes" id="UP000001876">
    <property type="component" value="Unassembled WGS sequence"/>
</dbReference>
<dbReference type="OMA" id="CFSVQYH"/>
<evidence type="ECO:0000256" key="4">
    <source>
        <dbReference type="ARBA" id="ARBA00022571"/>
    </source>
</evidence>
<evidence type="ECO:0000256" key="3">
    <source>
        <dbReference type="ARBA" id="ARBA00012738"/>
    </source>
</evidence>
<evidence type="ECO:0000256" key="1">
    <source>
        <dbReference type="ARBA" id="ARBA00005077"/>
    </source>
</evidence>
<keyword evidence="9" id="KW-0315">Glutamine amidotransferase</keyword>
<dbReference type="SUPFAM" id="SSF52317">
    <property type="entry name" value="Class I glutamine amidotransferase-like"/>
    <property type="match status" value="1"/>
</dbReference>
<name>C1N803_MICPC</name>
<evidence type="ECO:0000256" key="12">
    <source>
        <dbReference type="ARBA" id="ARBA00044340"/>
    </source>
</evidence>
<keyword evidence="6" id="KW-0028">Amino-acid biosynthesis</keyword>
<dbReference type="eggNOG" id="KOG0370">
    <property type="taxonomic scope" value="Eukaryota"/>
</dbReference>
<reference evidence="16 17" key="1">
    <citation type="journal article" date="2009" name="Science">
        <title>Green evolution and dynamic adaptations revealed by genomes of the marine picoeukaryotes Micromonas.</title>
        <authorList>
            <person name="Worden A.Z."/>
            <person name="Lee J.H."/>
            <person name="Mock T."/>
            <person name="Rouze P."/>
            <person name="Simmons M.P."/>
            <person name="Aerts A.L."/>
            <person name="Allen A.E."/>
            <person name="Cuvelier M.L."/>
            <person name="Derelle E."/>
            <person name="Everett M.V."/>
            <person name="Foulon E."/>
            <person name="Grimwood J."/>
            <person name="Gundlach H."/>
            <person name="Henrissat B."/>
            <person name="Napoli C."/>
            <person name="McDonald S.M."/>
            <person name="Parker M.S."/>
            <person name="Rombauts S."/>
            <person name="Salamov A."/>
            <person name="Von Dassow P."/>
            <person name="Badger J.H."/>
            <person name="Coutinho P.M."/>
            <person name="Demir E."/>
            <person name="Dubchak I."/>
            <person name="Gentemann C."/>
            <person name="Eikrem W."/>
            <person name="Gready J.E."/>
            <person name="John U."/>
            <person name="Lanier W."/>
            <person name="Lindquist E.A."/>
            <person name="Lucas S."/>
            <person name="Mayer K.F."/>
            <person name="Moreau H."/>
            <person name="Not F."/>
            <person name="Otillar R."/>
            <person name="Panaud O."/>
            <person name="Pangilinan J."/>
            <person name="Paulsen I."/>
            <person name="Piegu B."/>
            <person name="Poliakov A."/>
            <person name="Robbens S."/>
            <person name="Schmutz J."/>
            <person name="Toulza E."/>
            <person name="Wyss T."/>
            <person name="Zelensky A."/>
            <person name="Zhou K."/>
            <person name="Armbrust E.V."/>
            <person name="Bhattacharya D."/>
            <person name="Goodenough U.W."/>
            <person name="Van de Peer Y."/>
            <person name="Grigoriev I.V."/>
        </authorList>
    </citation>
    <scope>NUCLEOTIDE SEQUENCE [LARGE SCALE GENOMIC DNA]</scope>
    <source>
        <strain evidence="16 17">CCMP1545</strain>
    </source>
</reference>
<dbReference type="PRINTS" id="PR00096">
    <property type="entry name" value="GATASE"/>
</dbReference>
<dbReference type="PROSITE" id="PS51273">
    <property type="entry name" value="GATASE_TYPE_1"/>
    <property type="match status" value="1"/>
</dbReference>
<dbReference type="KEGG" id="mpp:MICPUCDRAFT_46001"/>
<organism evidence="17">
    <name type="scientific">Micromonas pusilla (strain CCMP1545)</name>
    <name type="common">Picoplanktonic green alga</name>
    <dbReference type="NCBI Taxonomy" id="564608"/>
    <lineage>
        <taxon>Eukaryota</taxon>
        <taxon>Viridiplantae</taxon>
        <taxon>Chlorophyta</taxon>
        <taxon>Mamiellophyceae</taxon>
        <taxon>Mamiellales</taxon>
        <taxon>Mamiellaceae</taxon>
        <taxon>Micromonas</taxon>
    </lineage>
</organism>
<dbReference type="GeneID" id="9689626"/>
<dbReference type="InterPro" id="IPR017926">
    <property type="entry name" value="GATASE"/>
</dbReference>
<keyword evidence="7" id="KW-0547">Nucleotide-binding</keyword>
<dbReference type="GO" id="GO:0006526">
    <property type="term" value="P:L-arginine biosynthetic process"/>
    <property type="evidence" value="ECO:0007669"/>
    <property type="project" value="UniProtKB-KW"/>
</dbReference>
<dbReference type="GO" id="GO:0006541">
    <property type="term" value="P:glutamine metabolic process"/>
    <property type="evidence" value="ECO:0007669"/>
    <property type="project" value="InterPro"/>
</dbReference>
<comment type="subunit">
    <text evidence="10">Heterodimer composed of 2 chains; the small (or glutamine) chain promotes the hydrolysis of glutamine to ammonia, which is used by the large (or ammonia) chain to synthesize carbamoyl phosphate.</text>
</comment>
<evidence type="ECO:0000256" key="5">
    <source>
        <dbReference type="ARBA" id="ARBA00022598"/>
    </source>
</evidence>
<dbReference type="PANTHER" id="PTHR43418:SF7">
    <property type="entry name" value="CARBAMOYL-PHOSPHATE SYNTHASE SMALL CHAIN"/>
    <property type="match status" value="1"/>
</dbReference>
<evidence type="ECO:0000313" key="16">
    <source>
        <dbReference type="EMBL" id="EEH51807.1"/>
    </source>
</evidence>
<dbReference type="OrthoDB" id="434at2759"/>
<dbReference type="CDD" id="cd01744">
    <property type="entry name" value="GATase1_CPSase"/>
    <property type="match status" value="1"/>
</dbReference>
<dbReference type="EMBL" id="GG663750">
    <property type="protein sequence ID" value="EEH51807.1"/>
    <property type="molecule type" value="Genomic_DNA"/>
</dbReference>
<dbReference type="NCBIfam" id="TIGR01368">
    <property type="entry name" value="CPSaseIIsmall"/>
    <property type="match status" value="1"/>
</dbReference>
<dbReference type="InterPro" id="IPR035686">
    <property type="entry name" value="CPSase_GATase1"/>
</dbReference>
<evidence type="ECO:0000259" key="15">
    <source>
        <dbReference type="SMART" id="SM01097"/>
    </source>
</evidence>
<dbReference type="PRINTS" id="PR00097">
    <property type="entry name" value="ANTSNTHASEII"/>
</dbReference>
<dbReference type="SUPFAM" id="SSF52021">
    <property type="entry name" value="Carbamoyl phosphate synthetase, small subunit N-terminal domain"/>
    <property type="match status" value="1"/>
</dbReference>
<evidence type="ECO:0000256" key="2">
    <source>
        <dbReference type="ARBA" id="ARBA00007800"/>
    </source>
</evidence>
<evidence type="ECO:0000313" key="17">
    <source>
        <dbReference type="Proteomes" id="UP000001876"/>
    </source>
</evidence>
<dbReference type="MEROPS" id="C26.A04"/>
<comment type="catalytic activity">
    <reaction evidence="14">
        <text>L-glutamine + H2O = L-glutamate + NH4(+)</text>
        <dbReference type="Rhea" id="RHEA:15889"/>
        <dbReference type="ChEBI" id="CHEBI:15377"/>
        <dbReference type="ChEBI" id="CHEBI:28938"/>
        <dbReference type="ChEBI" id="CHEBI:29985"/>
        <dbReference type="ChEBI" id="CHEBI:58359"/>
    </reaction>
</comment>
<dbReference type="NCBIfam" id="NF009475">
    <property type="entry name" value="PRK12838.1"/>
    <property type="match status" value="1"/>
</dbReference>
<comment type="similarity">
    <text evidence="2">Belongs to the CarA family.</text>
</comment>
<dbReference type="InterPro" id="IPR002474">
    <property type="entry name" value="CarbamoylP_synth_ssu_N"/>
</dbReference>
<keyword evidence="4" id="KW-0055">Arginine biosynthesis</keyword>
<dbReference type="Pfam" id="PF00117">
    <property type="entry name" value="GATase"/>
    <property type="match status" value="1"/>
</dbReference>
<keyword evidence="17" id="KW-1185">Reference proteome</keyword>
<dbReference type="GO" id="GO:0004088">
    <property type="term" value="F:carbamoyl-phosphate synthase (glutamine-hydrolyzing) activity"/>
    <property type="evidence" value="ECO:0007669"/>
    <property type="project" value="UniProtKB-EC"/>
</dbReference>
<dbReference type="GO" id="GO:0005524">
    <property type="term" value="F:ATP binding"/>
    <property type="evidence" value="ECO:0007669"/>
    <property type="project" value="UniProtKB-KW"/>
</dbReference>
<dbReference type="PRINTS" id="PR00099">
    <property type="entry name" value="CPSGATASE"/>
</dbReference>
<dbReference type="InterPro" id="IPR029062">
    <property type="entry name" value="Class_I_gatase-like"/>
</dbReference>
<dbReference type="HAMAP" id="MF_01209">
    <property type="entry name" value="CPSase_S_chain"/>
    <property type="match status" value="1"/>
</dbReference>
<dbReference type="InterPro" id="IPR006274">
    <property type="entry name" value="CarbamoylP_synth_ssu"/>
</dbReference>
<evidence type="ECO:0000256" key="9">
    <source>
        <dbReference type="ARBA" id="ARBA00022962"/>
    </source>
</evidence>
<gene>
    <name evidence="16" type="ORF">MICPUCDRAFT_46001</name>
</gene>
<dbReference type="FunFam" id="3.40.50.880:FF:000034">
    <property type="entry name" value="carbamoyl-phosphate synthase small chain, chloroplastic"/>
    <property type="match status" value="1"/>
</dbReference>
<dbReference type="Pfam" id="PF00988">
    <property type="entry name" value="CPSase_sm_chain"/>
    <property type="match status" value="1"/>
</dbReference>
<evidence type="ECO:0000256" key="11">
    <source>
        <dbReference type="ARBA" id="ARBA00044168"/>
    </source>
</evidence>
<feature type="domain" description="Carbamoyl-phosphate synthase small subunit N-terminal" evidence="15">
    <location>
        <begin position="1"/>
        <end position="98"/>
    </location>
</feature>
<evidence type="ECO:0000256" key="6">
    <source>
        <dbReference type="ARBA" id="ARBA00022605"/>
    </source>
</evidence>
<dbReference type="GO" id="GO:0006207">
    <property type="term" value="P:'de novo' pyrimidine nucleobase biosynthetic process"/>
    <property type="evidence" value="ECO:0007669"/>
    <property type="project" value="InterPro"/>
</dbReference>
<evidence type="ECO:0000256" key="10">
    <source>
        <dbReference type="ARBA" id="ARBA00044031"/>
    </source>
</evidence>
<dbReference type="InterPro" id="IPR036480">
    <property type="entry name" value="CarbP_synth_ssu_N_sf"/>
</dbReference>
<keyword evidence="5" id="KW-0436">Ligase</keyword>
<evidence type="ECO:0000256" key="8">
    <source>
        <dbReference type="ARBA" id="ARBA00022840"/>
    </source>
</evidence>
<evidence type="ECO:0000256" key="7">
    <source>
        <dbReference type="ARBA" id="ARBA00022741"/>
    </source>
</evidence>
<comment type="catalytic activity">
    <reaction evidence="13">
        <text>hydrogencarbonate + L-glutamine + 2 ATP + H2O = carbamoyl phosphate + L-glutamate + 2 ADP + phosphate + 2 H(+)</text>
        <dbReference type="Rhea" id="RHEA:18633"/>
        <dbReference type="ChEBI" id="CHEBI:15377"/>
        <dbReference type="ChEBI" id="CHEBI:15378"/>
        <dbReference type="ChEBI" id="CHEBI:17544"/>
        <dbReference type="ChEBI" id="CHEBI:29985"/>
        <dbReference type="ChEBI" id="CHEBI:30616"/>
        <dbReference type="ChEBI" id="CHEBI:43474"/>
        <dbReference type="ChEBI" id="CHEBI:58228"/>
        <dbReference type="ChEBI" id="CHEBI:58359"/>
        <dbReference type="ChEBI" id="CHEBI:456216"/>
        <dbReference type="EC" id="6.3.5.5"/>
    </reaction>
</comment>
<dbReference type="PANTHER" id="PTHR43418">
    <property type="entry name" value="MULTIFUNCTIONAL TRYPTOPHAN BIOSYNTHESIS PROTEIN-RELATED"/>
    <property type="match status" value="1"/>
</dbReference>
<protein>
    <recommendedName>
        <fullName evidence="11">Carbamoyl phosphate synthase arginine-specific small chain</fullName>
        <ecNumber evidence="3">6.3.5.5</ecNumber>
    </recommendedName>
    <alternativeName>
        <fullName evidence="12">Arginine-specific carbamoyl phosphate synthetase, glutamine chain</fullName>
    </alternativeName>
</protein>
<dbReference type="AlphaFoldDB" id="C1N803"/>
<dbReference type="RefSeq" id="XP_003064185.1">
    <property type="nucleotide sequence ID" value="XM_003064139.1"/>
</dbReference>
<dbReference type="STRING" id="564608.C1N803"/>
<dbReference type="SMART" id="SM01097">
    <property type="entry name" value="CPSase_sm_chain"/>
    <property type="match status" value="1"/>
</dbReference>
<dbReference type="EC" id="6.3.5.5" evidence="3"/>
<evidence type="ECO:0000256" key="14">
    <source>
        <dbReference type="ARBA" id="ARBA00049285"/>
    </source>
</evidence>
<keyword evidence="8" id="KW-0067">ATP-binding</keyword>
<dbReference type="Gene3D" id="3.40.50.880">
    <property type="match status" value="1"/>
</dbReference>
<sequence>MSGYQEILTDPSYAGQFVLFTCPEIGNVGINVEDMESTKAHMGGMLVRHLSLNVSNYRSSQSLPEYLEQQNVIGISDVDTRAITRRLRDTGCLNGVITTESDKTDEELVAMARDWTIVGKDMISTVSCSEPYEWTDPTGEEWEWAAAAKASKKGSLHVVAYDFGVKHNIMRRLAAFGCRITVVPATMPAAEVLALKPDGVLFSNGPGDPSAVPYAVDNAKEILGKLPVFGICMGHQVLGQAFGGETFKLKFGHHGGNHPVRGPTGAVEISSQNHNFAVDPKTLPADVEVTHVNLNDGTCAGMIYPALKAMTIQYHPEASPGPHDSDGSFETFVEMMKAGK</sequence>
<dbReference type="InterPro" id="IPR050472">
    <property type="entry name" value="Anth_synth/Amidotransfase"/>
</dbReference>